<comment type="caution">
    <text evidence="1">The sequence shown here is derived from an EMBL/GenBank/DDBJ whole genome shotgun (WGS) entry which is preliminary data.</text>
</comment>
<name>A0A8S9M0S1_BRACR</name>
<organism evidence="1">
    <name type="scientific">Brassica cretica</name>
    <name type="common">Mustard</name>
    <dbReference type="NCBI Taxonomy" id="69181"/>
    <lineage>
        <taxon>Eukaryota</taxon>
        <taxon>Viridiplantae</taxon>
        <taxon>Streptophyta</taxon>
        <taxon>Embryophyta</taxon>
        <taxon>Tracheophyta</taxon>
        <taxon>Spermatophyta</taxon>
        <taxon>Magnoliopsida</taxon>
        <taxon>eudicotyledons</taxon>
        <taxon>Gunneridae</taxon>
        <taxon>Pentapetalae</taxon>
        <taxon>rosids</taxon>
        <taxon>malvids</taxon>
        <taxon>Brassicales</taxon>
        <taxon>Brassicaceae</taxon>
        <taxon>Brassiceae</taxon>
        <taxon>Brassica</taxon>
    </lineage>
</organism>
<proteinExistence type="predicted"/>
<reference evidence="1" key="1">
    <citation type="submission" date="2019-12" db="EMBL/GenBank/DDBJ databases">
        <title>Genome sequencing and annotation of Brassica cretica.</title>
        <authorList>
            <person name="Studholme D.J."/>
            <person name="Sarris P.F."/>
        </authorList>
    </citation>
    <scope>NUCLEOTIDE SEQUENCE</scope>
    <source>
        <strain evidence="1">PFS-102/07</strain>
        <tissue evidence="1">Leaf</tissue>
    </source>
</reference>
<accession>A0A8S9M0S1</accession>
<protein>
    <submittedName>
        <fullName evidence="1">Uncharacterized protein</fullName>
    </submittedName>
</protein>
<evidence type="ECO:0000313" key="1">
    <source>
        <dbReference type="EMBL" id="KAF2611498.1"/>
    </source>
</evidence>
<sequence>MWIRISDNDASAFISDFSALPSITDETLLPMVEETESAEESSTQEFDGF</sequence>
<dbReference type="AlphaFoldDB" id="A0A8S9M0S1"/>
<gene>
    <name evidence="1" type="ORF">F2Q70_00013310</name>
</gene>
<dbReference type="EMBL" id="QGKY02000089">
    <property type="protein sequence ID" value="KAF2611498.1"/>
    <property type="molecule type" value="Genomic_DNA"/>
</dbReference>